<keyword evidence="8 14" id="KW-0963">Cytoplasm</keyword>
<comment type="catalytic activity">
    <reaction evidence="1 14 15 16">
        <text>Endonucleolytic cleavage to 5'-phosphomonoester.</text>
        <dbReference type="EC" id="3.1.26.4"/>
    </reaction>
</comment>
<evidence type="ECO:0000256" key="14">
    <source>
        <dbReference type="HAMAP-Rule" id="MF_00052"/>
    </source>
</evidence>
<gene>
    <name evidence="14" type="primary">rnhB</name>
    <name evidence="18" type="ORF">NATSA_00635</name>
</gene>
<evidence type="ECO:0000256" key="6">
    <source>
        <dbReference type="ARBA" id="ARBA00012180"/>
    </source>
</evidence>
<evidence type="ECO:0000256" key="9">
    <source>
        <dbReference type="ARBA" id="ARBA00022722"/>
    </source>
</evidence>
<dbReference type="EC" id="3.1.26.4" evidence="6 14"/>
<evidence type="ECO:0000313" key="19">
    <source>
        <dbReference type="Proteomes" id="UP000673975"/>
    </source>
</evidence>
<protein>
    <recommendedName>
        <fullName evidence="7 14">Ribonuclease HII</fullName>
        <shortName evidence="14">RNase HII</shortName>
        <ecNumber evidence="6 14">3.1.26.4</ecNumber>
    </recommendedName>
</protein>
<evidence type="ECO:0000256" key="3">
    <source>
        <dbReference type="ARBA" id="ARBA00004065"/>
    </source>
</evidence>
<keyword evidence="10 14" id="KW-0479">Metal-binding</keyword>
<dbReference type="GO" id="GO:0003723">
    <property type="term" value="F:RNA binding"/>
    <property type="evidence" value="ECO:0007669"/>
    <property type="project" value="UniProtKB-UniRule"/>
</dbReference>
<keyword evidence="19" id="KW-1185">Reference proteome</keyword>
<dbReference type="InterPro" id="IPR036397">
    <property type="entry name" value="RNaseH_sf"/>
</dbReference>
<accession>A0A8J7RNY3</accession>
<dbReference type="InterPro" id="IPR001352">
    <property type="entry name" value="RNase_HII/HIII"/>
</dbReference>
<dbReference type="AlphaFoldDB" id="A0A8J7RNY3"/>
<feature type="domain" description="RNase H type-2" evidence="17">
    <location>
        <begin position="1"/>
        <end position="188"/>
    </location>
</feature>
<dbReference type="GO" id="GO:0005737">
    <property type="term" value="C:cytoplasm"/>
    <property type="evidence" value="ECO:0007669"/>
    <property type="project" value="UniProtKB-SubCell"/>
</dbReference>
<dbReference type="EMBL" id="JAFIDN010000001">
    <property type="protein sequence ID" value="MBP3191159.1"/>
    <property type="molecule type" value="Genomic_DNA"/>
</dbReference>
<evidence type="ECO:0000259" key="17">
    <source>
        <dbReference type="PROSITE" id="PS51975"/>
    </source>
</evidence>
<dbReference type="Pfam" id="PF01351">
    <property type="entry name" value="RNase_HII"/>
    <property type="match status" value="1"/>
</dbReference>
<keyword evidence="9 14" id="KW-0540">Nuclease</keyword>
<dbReference type="InterPro" id="IPR022898">
    <property type="entry name" value="RNase_HII"/>
</dbReference>
<dbReference type="CDD" id="cd07182">
    <property type="entry name" value="RNase_HII_bacteria_HII_like"/>
    <property type="match status" value="1"/>
</dbReference>
<evidence type="ECO:0000256" key="1">
    <source>
        <dbReference type="ARBA" id="ARBA00000077"/>
    </source>
</evidence>
<evidence type="ECO:0000313" key="18">
    <source>
        <dbReference type="EMBL" id="MBP3191159.1"/>
    </source>
</evidence>
<evidence type="ECO:0000256" key="12">
    <source>
        <dbReference type="ARBA" id="ARBA00022801"/>
    </source>
</evidence>
<evidence type="ECO:0000256" key="5">
    <source>
        <dbReference type="ARBA" id="ARBA00007383"/>
    </source>
</evidence>
<name>A0A8J7RNY3_9BACT</name>
<dbReference type="NCBIfam" id="NF000595">
    <property type="entry name" value="PRK00015.1-3"/>
    <property type="match status" value="1"/>
</dbReference>
<dbReference type="PROSITE" id="PS51975">
    <property type="entry name" value="RNASE_H_2"/>
    <property type="match status" value="1"/>
</dbReference>
<dbReference type="PANTHER" id="PTHR10954">
    <property type="entry name" value="RIBONUCLEASE H2 SUBUNIT A"/>
    <property type="match status" value="1"/>
</dbReference>
<comment type="similarity">
    <text evidence="5 14 16">Belongs to the RNase HII family.</text>
</comment>
<feature type="binding site" evidence="14 15">
    <location>
        <position position="96"/>
    </location>
    <ligand>
        <name>a divalent metal cation</name>
        <dbReference type="ChEBI" id="CHEBI:60240"/>
    </ligand>
</feature>
<evidence type="ECO:0000256" key="8">
    <source>
        <dbReference type="ARBA" id="ARBA00022490"/>
    </source>
</evidence>
<sequence>MGLDEVGRGCLAGPVVASGVILDPEKPVEGVTDSKLLKSSSREKLAGTIKKKALCWTIAWCENTEIDKLNILKASLQAMVRCVEKTNPVPDYLLVDGNKGLETLMIPSMTLVSGDRLSASIAAASILAKVYRDNIMKTYHREYPEFGWDKNVGYPTAVHYDALGKFGYTPYHRRSFRLKTDKAYTKRP</sequence>
<dbReference type="SUPFAM" id="SSF53098">
    <property type="entry name" value="Ribonuclease H-like"/>
    <property type="match status" value="1"/>
</dbReference>
<feature type="binding site" evidence="14 15">
    <location>
        <position position="5"/>
    </location>
    <ligand>
        <name>a divalent metal cation</name>
        <dbReference type="ChEBI" id="CHEBI:60240"/>
    </ligand>
</feature>
<evidence type="ECO:0000256" key="4">
    <source>
        <dbReference type="ARBA" id="ARBA00004496"/>
    </source>
</evidence>
<dbReference type="InterPro" id="IPR024567">
    <property type="entry name" value="RNase_HII/HIII_dom"/>
</dbReference>
<keyword evidence="13 14" id="KW-0464">Manganese</keyword>
<evidence type="ECO:0000256" key="10">
    <source>
        <dbReference type="ARBA" id="ARBA00022723"/>
    </source>
</evidence>
<dbReference type="GO" id="GO:0006298">
    <property type="term" value="P:mismatch repair"/>
    <property type="evidence" value="ECO:0007669"/>
    <property type="project" value="TreeGrafter"/>
</dbReference>
<reference evidence="18" key="1">
    <citation type="submission" date="2021-02" db="EMBL/GenBank/DDBJ databases">
        <title>Natronogracilivirga saccharolytica gen. nov. sp. nov. a new anaerobic, haloalkiliphilic carbohydrate-fermenting bacterium from soda lake and proposing of Cyclonatronumiaceae fam. nov. in the phylum Balneolaeota.</title>
        <authorList>
            <person name="Zhilina T.N."/>
            <person name="Sorokin D.Y."/>
            <person name="Zavarzina D.G."/>
            <person name="Toshchakov S.V."/>
            <person name="Kublanov I.V."/>
        </authorList>
    </citation>
    <scope>NUCLEOTIDE SEQUENCE</scope>
    <source>
        <strain evidence="18">Z-1702</strain>
    </source>
</reference>
<dbReference type="Proteomes" id="UP000673975">
    <property type="component" value="Unassembled WGS sequence"/>
</dbReference>
<dbReference type="GO" id="GO:0032299">
    <property type="term" value="C:ribonuclease H2 complex"/>
    <property type="evidence" value="ECO:0007669"/>
    <property type="project" value="TreeGrafter"/>
</dbReference>
<dbReference type="HAMAP" id="MF_00052_B">
    <property type="entry name" value="RNase_HII_B"/>
    <property type="match status" value="1"/>
</dbReference>
<dbReference type="GO" id="GO:0043137">
    <property type="term" value="P:DNA replication, removal of RNA primer"/>
    <property type="evidence" value="ECO:0007669"/>
    <property type="project" value="TreeGrafter"/>
</dbReference>
<evidence type="ECO:0000256" key="2">
    <source>
        <dbReference type="ARBA" id="ARBA00001946"/>
    </source>
</evidence>
<comment type="cofactor">
    <cofactor evidence="14 15">
        <name>Mn(2+)</name>
        <dbReference type="ChEBI" id="CHEBI:29035"/>
    </cofactor>
    <cofactor evidence="14 15">
        <name>Mg(2+)</name>
        <dbReference type="ChEBI" id="CHEBI:18420"/>
    </cofactor>
    <text evidence="14 15">Manganese or magnesium. Binds 1 divalent metal ion per monomer in the absence of substrate. May bind a second metal ion after substrate binding.</text>
</comment>
<evidence type="ECO:0000256" key="11">
    <source>
        <dbReference type="ARBA" id="ARBA00022759"/>
    </source>
</evidence>
<evidence type="ECO:0000256" key="15">
    <source>
        <dbReference type="PROSITE-ProRule" id="PRU01319"/>
    </source>
</evidence>
<evidence type="ECO:0000256" key="13">
    <source>
        <dbReference type="ARBA" id="ARBA00023211"/>
    </source>
</evidence>
<dbReference type="PANTHER" id="PTHR10954:SF18">
    <property type="entry name" value="RIBONUCLEASE HII"/>
    <property type="match status" value="1"/>
</dbReference>
<proteinExistence type="inferred from homology"/>
<comment type="caution">
    <text evidence="18">The sequence shown here is derived from an EMBL/GenBank/DDBJ whole genome shotgun (WGS) entry which is preliminary data.</text>
</comment>
<dbReference type="RefSeq" id="WP_210510051.1">
    <property type="nucleotide sequence ID" value="NZ_JAFIDN010000001.1"/>
</dbReference>
<dbReference type="GO" id="GO:0030145">
    <property type="term" value="F:manganese ion binding"/>
    <property type="evidence" value="ECO:0007669"/>
    <property type="project" value="UniProtKB-UniRule"/>
</dbReference>
<dbReference type="InterPro" id="IPR012337">
    <property type="entry name" value="RNaseH-like_sf"/>
</dbReference>
<evidence type="ECO:0000256" key="16">
    <source>
        <dbReference type="RuleBase" id="RU003515"/>
    </source>
</evidence>
<dbReference type="GO" id="GO:0004523">
    <property type="term" value="F:RNA-DNA hybrid ribonuclease activity"/>
    <property type="evidence" value="ECO:0007669"/>
    <property type="project" value="UniProtKB-UniRule"/>
</dbReference>
<dbReference type="Gene3D" id="3.30.420.10">
    <property type="entry name" value="Ribonuclease H-like superfamily/Ribonuclease H"/>
    <property type="match status" value="1"/>
</dbReference>
<comment type="cofactor">
    <cofactor evidence="2">
        <name>Mg(2+)</name>
        <dbReference type="ChEBI" id="CHEBI:18420"/>
    </cofactor>
</comment>
<evidence type="ECO:0000256" key="7">
    <source>
        <dbReference type="ARBA" id="ARBA00019179"/>
    </source>
</evidence>
<comment type="function">
    <text evidence="3 14 16">Endonuclease that specifically degrades the RNA of RNA-DNA hybrids.</text>
</comment>
<organism evidence="18 19">
    <name type="scientific">Natronogracilivirga saccharolytica</name>
    <dbReference type="NCBI Taxonomy" id="2812953"/>
    <lineage>
        <taxon>Bacteria</taxon>
        <taxon>Pseudomonadati</taxon>
        <taxon>Balneolota</taxon>
        <taxon>Balneolia</taxon>
        <taxon>Balneolales</taxon>
        <taxon>Cyclonatronaceae</taxon>
        <taxon>Natronogracilivirga</taxon>
    </lineage>
</organism>
<feature type="binding site" evidence="14 15">
    <location>
        <position position="4"/>
    </location>
    <ligand>
        <name>a divalent metal cation</name>
        <dbReference type="ChEBI" id="CHEBI:60240"/>
    </ligand>
</feature>
<comment type="subcellular location">
    <subcellularLocation>
        <location evidence="4 14">Cytoplasm</location>
    </subcellularLocation>
</comment>
<keyword evidence="11 14" id="KW-0255">Endonuclease</keyword>
<keyword evidence="12 14" id="KW-0378">Hydrolase</keyword>